<keyword evidence="1" id="KW-0732">Signal</keyword>
<feature type="chain" id="PRO_5005186799" description="DUF922 domain-containing protein" evidence="1">
    <location>
        <begin position="21"/>
        <end position="195"/>
    </location>
</feature>
<evidence type="ECO:0000256" key="1">
    <source>
        <dbReference type="SAM" id="SignalP"/>
    </source>
</evidence>
<evidence type="ECO:0000313" key="2">
    <source>
        <dbReference type="EMBL" id="CEK42081.1"/>
    </source>
</evidence>
<proteinExistence type="predicted"/>
<dbReference type="EMBL" id="LN713926">
    <property type="protein sequence ID" value="CEK42081.1"/>
    <property type="molecule type" value="Genomic_DNA"/>
</dbReference>
<dbReference type="AlphaFoldDB" id="A0A0G4E4B3"/>
<feature type="signal peptide" evidence="1">
    <location>
        <begin position="1"/>
        <end position="20"/>
    </location>
</feature>
<evidence type="ECO:0008006" key="3">
    <source>
        <dbReference type="Google" id="ProtNLM"/>
    </source>
</evidence>
<gene>
    <name evidence="2" type="ORF">PQBR57_0128</name>
</gene>
<name>A0A0G4E4B3_PSEFS</name>
<reference evidence="2" key="2">
    <citation type="submission" date="2015-06" db="EMBL/GenBank/DDBJ databases">
        <title>Environmentally co-occuring mercury resistance plasmids are genetically and phenotypically diverse and confer variable context-dependent fitness effects.</title>
        <authorList>
            <person name="Hall J.P.J."/>
            <person name="Harrison E."/>
            <person name="Lilley A.K."/>
            <person name="Paterson S."/>
            <person name="Spiers A.J."/>
            <person name="Brockhurst M.A."/>
        </authorList>
    </citation>
    <scope>NUCLEOTIDE SEQUENCE [LARGE SCALE GENOMIC DNA]</scope>
    <source>
        <strain evidence="2">SBW25</strain>
        <plasmid evidence="2">pQBR57</plasmid>
    </source>
</reference>
<protein>
    <recommendedName>
        <fullName evidence="3">DUF922 domain-containing protein</fullName>
    </recommendedName>
</protein>
<dbReference type="InterPro" id="IPR010321">
    <property type="entry name" value="DUF922"/>
</dbReference>
<dbReference type="Pfam" id="PF06037">
    <property type="entry name" value="DUF922"/>
    <property type="match status" value="1"/>
</dbReference>
<reference evidence="2" key="1">
    <citation type="submission" date="2014-12" db="EMBL/GenBank/DDBJ databases">
        <authorList>
            <person name="Hall J."/>
        </authorList>
    </citation>
    <scope>NUCLEOTIDE SEQUENCE [LARGE SCALE GENOMIC DNA]</scope>
    <source>
        <strain evidence="2">SBW25</strain>
        <plasmid evidence="2">pQBR57</plasmid>
    </source>
</reference>
<accession>A0A0G4E4B3</accession>
<sequence length="195" mass="21287">MVLKVGLLVMAMATASSVQASPEPTINFKIQRYAVSGSTTAEISNSVFQSTPVVMNGGKFGAVTHNQFNTGYSTVPTANGGCEVKNVRIVLNSTIVLPDLVRNGQSESVLAEWDRYIGALRAHEQMHASNGKYTAETLANRLYDFKANMSCSQMRVRLDQAVDRLINNMGAWDQNLDAKTEHGKTQGAFLRPGFR</sequence>
<organism evidence="2">
    <name type="scientific">Pseudomonas fluorescens (strain SBW25)</name>
    <dbReference type="NCBI Taxonomy" id="216595"/>
    <lineage>
        <taxon>Bacteria</taxon>
        <taxon>Pseudomonadati</taxon>
        <taxon>Pseudomonadota</taxon>
        <taxon>Gammaproteobacteria</taxon>
        <taxon>Pseudomonadales</taxon>
        <taxon>Pseudomonadaceae</taxon>
        <taxon>Pseudomonas</taxon>
    </lineage>
</organism>
<keyword evidence="2" id="KW-0614">Plasmid</keyword>
<dbReference type="RefSeq" id="WP_192963285.1">
    <property type="nucleotide sequence ID" value="NZ_LN713926.1"/>
</dbReference>
<geneLocation type="plasmid" evidence="2">
    <name>pQBR57</name>
</geneLocation>